<dbReference type="Proteomes" id="UP000243359">
    <property type="component" value="Chromosome I"/>
</dbReference>
<accession>A0A1H1XU19</accession>
<keyword evidence="3" id="KW-1185">Reference proteome</keyword>
<organism evidence="2 3">
    <name type="scientific">Pseudomonas oryzae</name>
    <dbReference type="NCBI Taxonomy" id="1392877"/>
    <lineage>
        <taxon>Bacteria</taxon>
        <taxon>Pseudomonadati</taxon>
        <taxon>Pseudomonadota</taxon>
        <taxon>Gammaproteobacteria</taxon>
        <taxon>Pseudomonadales</taxon>
        <taxon>Pseudomonadaceae</taxon>
        <taxon>Pseudomonas</taxon>
    </lineage>
</organism>
<evidence type="ECO:0000313" key="3">
    <source>
        <dbReference type="Proteomes" id="UP000243359"/>
    </source>
</evidence>
<evidence type="ECO:0000259" key="1">
    <source>
        <dbReference type="Pfam" id="PF07238"/>
    </source>
</evidence>
<feature type="domain" description="PilZ" evidence="1">
    <location>
        <begin position="3"/>
        <end position="86"/>
    </location>
</feature>
<proteinExistence type="predicted"/>
<dbReference type="AlphaFoldDB" id="A0A1H1XU19"/>
<evidence type="ECO:0000313" key="2">
    <source>
        <dbReference type="EMBL" id="SDT12226.1"/>
    </source>
</evidence>
<dbReference type="Pfam" id="PF07238">
    <property type="entry name" value="PilZ"/>
    <property type="match status" value="1"/>
</dbReference>
<dbReference type="EMBL" id="LT629751">
    <property type="protein sequence ID" value="SDT12226.1"/>
    <property type="molecule type" value="Genomic_DNA"/>
</dbReference>
<dbReference type="RefSeq" id="WP_090350934.1">
    <property type="nucleotide sequence ID" value="NZ_LT629751.1"/>
</dbReference>
<dbReference type="InterPro" id="IPR009875">
    <property type="entry name" value="PilZ_domain"/>
</dbReference>
<name>A0A1H1XU19_9PSED</name>
<dbReference type="SUPFAM" id="SSF141371">
    <property type="entry name" value="PilZ domain-like"/>
    <property type="match status" value="1"/>
</dbReference>
<reference evidence="3" key="1">
    <citation type="submission" date="2016-10" db="EMBL/GenBank/DDBJ databases">
        <authorList>
            <person name="Varghese N."/>
            <person name="Submissions S."/>
        </authorList>
    </citation>
    <scope>NUCLEOTIDE SEQUENCE [LARGE SCALE GENOMIC DNA]</scope>
    <source>
        <strain evidence="3">KCTC 32247</strain>
    </source>
</reference>
<gene>
    <name evidence="2" type="ORF">SAMN05216221_3532</name>
</gene>
<sequence>MENRRVHVRTPMQVPLCIEHPQLGRLQVTTRDISDGGVFVLIDEPHGFMQPGELVCGQVQGLPGEAPLVRMRVLRCESGGVALAFVGD</sequence>
<dbReference type="OrthoDB" id="7063880at2"/>
<dbReference type="Gene3D" id="2.40.10.220">
    <property type="entry name" value="predicted glycosyltransferase like domains"/>
    <property type="match status" value="1"/>
</dbReference>
<protein>
    <submittedName>
        <fullName evidence="2">PilZ domain-containing protein</fullName>
    </submittedName>
</protein>
<dbReference type="GO" id="GO:0035438">
    <property type="term" value="F:cyclic-di-GMP binding"/>
    <property type="evidence" value="ECO:0007669"/>
    <property type="project" value="InterPro"/>
</dbReference>